<evidence type="ECO:0000313" key="3">
    <source>
        <dbReference type="Proteomes" id="UP000266841"/>
    </source>
</evidence>
<dbReference type="Proteomes" id="UP000266841">
    <property type="component" value="Unassembled WGS sequence"/>
</dbReference>
<protein>
    <recommendedName>
        <fullName evidence="1">PPIase cyclophilin-type domain-containing protein</fullName>
    </recommendedName>
</protein>
<evidence type="ECO:0000259" key="1">
    <source>
        <dbReference type="PROSITE" id="PS50072"/>
    </source>
</evidence>
<dbReference type="GO" id="GO:0016018">
    <property type="term" value="F:cyclosporin A binding"/>
    <property type="evidence" value="ECO:0007669"/>
    <property type="project" value="TreeGrafter"/>
</dbReference>
<sequence length="324" mass="35184">MFRRFQVYAPVDLAVRLLTGHRLACACMLDADGYGQIQDAAVAKMNACSRASARLLVRRQSPAVAALAPSDLRTLIPGLPSHPSSSPSIDISARRMATGSRGARGHGWLRKYRAGLGGRHLQGRWHYRDNDELNSINDEVFGMNALLNPDDNIPTEAYLDLQVGDEEPRRVMIELASAALPKTIENFTKLCQEKERGGYESTSVYRIEKTVGLCLGDVINNDGTSGRCHPSVGTTTSPYTIKDEGYLVSHTGPGIVTMSKPGVHRNDSRFLITTISAPQLDGRFVAFGRIKEGMDVINEIATGVFTKRGVPTVDVKVAACGVQS</sequence>
<comment type="caution">
    <text evidence="2">The sequence shown here is derived from an EMBL/GenBank/DDBJ whole genome shotgun (WGS) entry which is preliminary data.</text>
</comment>
<feature type="domain" description="PPIase cyclophilin-type" evidence="1">
    <location>
        <begin position="158"/>
        <end position="322"/>
    </location>
</feature>
<gene>
    <name evidence="2" type="ORF">THAOC_04807</name>
</gene>
<dbReference type="InterPro" id="IPR029000">
    <property type="entry name" value="Cyclophilin-like_dom_sf"/>
</dbReference>
<organism evidence="2 3">
    <name type="scientific">Thalassiosira oceanica</name>
    <name type="common">Marine diatom</name>
    <dbReference type="NCBI Taxonomy" id="159749"/>
    <lineage>
        <taxon>Eukaryota</taxon>
        <taxon>Sar</taxon>
        <taxon>Stramenopiles</taxon>
        <taxon>Ochrophyta</taxon>
        <taxon>Bacillariophyta</taxon>
        <taxon>Coscinodiscophyceae</taxon>
        <taxon>Thalassiosirophycidae</taxon>
        <taxon>Thalassiosirales</taxon>
        <taxon>Thalassiosiraceae</taxon>
        <taxon>Thalassiosira</taxon>
    </lineage>
</organism>
<dbReference type="GO" id="GO:0003755">
    <property type="term" value="F:peptidyl-prolyl cis-trans isomerase activity"/>
    <property type="evidence" value="ECO:0007669"/>
    <property type="project" value="InterPro"/>
</dbReference>
<proteinExistence type="predicted"/>
<dbReference type="OMA" id="LACACML"/>
<dbReference type="AlphaFoldDB" id="K0TID6"/>
<dbReference type="eggNOG" id="KOG0880">
    <property type="taxonomic scope" value="Eukaryota"/>
</dbReference>
<dbReference type="OrthoDB" id="193499at2759"/>
<dbReference type="InterPro" id="IPR002130">
    <property type="entry name" value="Cyclophilin-type_PPIase_dom"/>
</dbReference>
<dbReference type="PRINTS" id="PR00153">
    <property type="entry name" value="CSAPPISMRASE"/>
</dbReference>
<dbReference type="GO" id="GO:0006457">
    <property type="term" value="P:protein folding"/>
    <property type="evidence" value="ECO:0007669"/>
    <property type="project" value="TreeGrafter"/>
</dbReference>
<dbReference type="Gene3D" id="2.40.100.10">
    <property type="entry name" value="Cyclophilin-like"/>
    <property type="match status" value="1"/>
</dbReference>
<dbReference type="EMBL" id="AGNL01004398">
    <property type="protein sequence ID" value="EJK73561.1"/>
    <property type="molecule type" value="Genomic_DNA"/>
</dbReference>
<name>K0TID6_THAOC</name>
<dbReference type="PANTHER" id="PTHR11071">
    <property type="entry name" value="PEPTIDYL-PROLYL CIS-TRANS ISOMERASE"/>
    <property type="match status" value="1"/>
</dbReference>
<dbReference type="GO" id="GO:0005737">
    <property type="term" value="C:cytoplasm"/>
    <property type="evidence" value="ECO:0007669"/>
    <property type="project" value="TreeGrafter"/>
</dbReference>
<keyword evidence="3" id="KW-1185">Reference proteome</keyword>
<reference evidence="2 3" key="1">
    <citation type="journal article" date="2012" name="Genome Biol.">
        <title>Genome and low-iron response of an oceanic diatom adapted to chronic iron limitation.</title>
        <authorList>
            <person name="Lommer M."/>
            <person name="Specht M."/>
            <person name="Roy A.S."/>
            <person name="Kraemer L."/>
            <person name="Andreson R."/>
            <person name="Gutowska M.A."/>
            <person name="Wolf J."/>
            <person name="Bergner S.V."/>
            <person name="Schilhabel M.B."/>
            <person name="Klostermeier U.C."/>
            <person name="Beiko R.G."/>
            <person name="Rosenstiel P."/>
            <person name="Hippler M."/>
            <person name="Laroche J."/>
        </authorList>
    </citation>
    <scope>NUCLEOTIDE SEQUENCE [LARGE SCALE GENOMIC DNA]</scope>
    <source>
        <strain evidence="2 3">CCMP1005</strain>
    </source>
</reference>
<dbReference type="PROSITE" id="PS50072">
    <property type="entry name" value="CSA_PPIASE_2"/>
    <property type="match status" value="1"/>
</dbReference>
<evidence type="ECO:0000313" key="2">
    <source>
        <dbReference type="EMBL" id="EJK73561.1"/>
    </source>
</evidence>
<dbReference type="SUPFAM" id="SSF50891">
    <property type="entry name" value="Cyclophilin-like"/>
    <property type="match status" value="1"/>
</dbReference>
<dbReference type="PANTHER" id="PTHR11071:SF561">
    <property type="entry name" value="PEPTIDYL-PROLYL CIS-TRANS ISOMERASE D-RELATED"/>
    <property type="match status" value="1"/>
</dbReference>
<accession>K0TID6</accession>
<dbReference type="Pfam" id="PF00160">
    <property type="entry name" value="Pro_isomerase"/>
    <property type="match status" value="1"/>
</dbReference>